<dbReference type="SMART" id="SM00733">
    <property type="entry name" value="Mterf"/>
    <property type="match status" value="6"/>
</dbReference>
<evidence type="ECO:0000313" key="5">
    <source>
        <dbReference type="EMBL" id="EMS65185.1"/>
    </source>
</evidence>
<dbReference type="STRING" id="4572.M8AJK9"/>
<gene>
    <name evidence="5" type="ORF">TRIUR3_26568</name>
</gene>
<dbReference type="OMA" id="YICPYKD"/>
<reference evidence="5" key="1">
    <citation type="journal article" date="2013" name="Nature">
        <title>Draft genome of the wheat A-genome progenitor Triticum urartu.</title>
        <authorList>
            <person name="Ling H.Q."/>
            <person name="Zhao S."/>
            <person name="Liu D."/>
            <person name="Wang J."/>
            <person name="Sun H."/>
            <person name="Zhang C."/>
            <person name="Fan H."/>
            <person name="Li D."/>
            <person name="Dong L."/>
            <person name="Tao Y."/>
            <person name="Gao C."/>
            <person name="Wu H."/>
            <person name="Li Y."/>
            <person name="Cui Y."/>
            <person name="Guo X."/>
            <person name="Zheng S."/>
            <person name="Wang B."/>
            <person name="Yu K."/>
            <person name="Liang Q."/>
            <person name="Yang W."/>
            <person name="Lou X."/>
            <person name="Chen J."/>
            <person name="Feng M."/>
            <person name="Jian J."/>
            <person name="Zhang X."/>
            <person name="Luo G."/>
            <person name="Jiang Y."/>
            <person name="Liu J."/>
            <person name="Wang Z."/>
            <person name="Sha Y."/>
            <person name="Zhang B."/>
            <person name="Wu H."/>
            <person name="Tang D."/>
            <person name="Shen Q."/>
            <person name="Xue P."/>
            <person name="Zou S."/>
            <person name="Wang X."/>
            <person name="Liu X."/>
            <person name="Wang F."/>
            <person name="Yang Y."/>
            <person name="An X."/>
            <person name="Dong Z."/>
            <person name="Zhang K."/>
            <person name="Zhang X."/>
            <person name="Luo M.C."/>
            <person name="Dvorak J."/>
            <person name="Tong Y."/>
            <person name="Wang J."/>
            <person name="Yang H."/>
            <person name="Li Z."/>
            <person name="Wang D."/>
            <person name="Zhang A."/>
            <person name="Wang J."/>
        </authorList>
    </citation>
    <scope>NUCLEOTIDE SEQUENCE</scope>
</reference>
<dbReference type="EMBL" id="KD046925">
    <property type="protein sequence ID" value="EMS65185.1"/>
    <property type="molecule type" value="Genomic_DNA"/>
</dbReference>
<protein>
    <recommendedName>
        <fullName evidence="6">mTERF domain-containing protein 1, mitochondrial</fullName>
    </recommendedName>
</protein>
<dbReference type="GO" id="GO:0003676">
    <property type="term" value="F:nucleic acid binding"/>
    <property type="evidence" value="ECO:0007669"/>
    <property type="project" value="InterPro"/>
</dbReference>
<dbReference type="GO" id="GO:0006353">
    <property type="term" value="P:DNA-templated transcription termination"/>
    <property type="evidence" value="ECO:0007669"/>
    <property type="project" value="UniProtKB-KW"/>
</dbReference>
<keyword evidence="3" id="KW-0809">Transit peptide</keyword>
<comment type="similarity">
    <text evidence="1">Belongs to the mTERF family.</text>
</comment>
<sequence>MVIPRLNGDTRKSCCPQPIFSSTDQEFVIDGVGERQRQVSDRRRRGEEAGSLVSAREGPPPWFSQEKEVKLWAEGEDKGDDRLQITRFNALKATPKLSHLKSPANPDAVRSFLAGLGVSSADVAALVAKDPQFLCASVEKTLARNVDELTGLGLSRPEVVRLISLTSTAGHFRCRAIVFKLHYYLPLLGSSENLLQVLNRNFYLLGSDIERRVKPNVALLQECGLGACDIAKLCRSAPRMLNTSLESIQAMVECAEGLGVPRGSAMFKHALDAVSFKSEEKIATKVDYLKKTFRWSDAEVGIALSRAPSVLRRSKDALQSKSEFLISEVGLEPEYIAHRPAMLNYSLDGRLRPRYYVVKFLKANGLLDRDRDYYSVFTYVEKVFVQRYICPYKDAAPHLAEDYDAAHRGEVPANFKFT</sequence>
<dbReference type="InterPro" id="IPR003690">
    <property type="entry name" value="MTERF"/>
</dbReference>
<proteinExistence type="inferred from homology"/>
<evidence type="ECO:0000256" key="4">
    <source>
        <dbReference type="SAM" id="MobiDB-lite"/>
    </source>
</evidence>
<keyword evidence="2" id="KW-0806">Transcription termination</keyword>
<organism evidence="5">
    <name type="scientific">Triticum urartu</name>
    <name type="common">Red wild einkorn</name>
    <name type="synonym">Crithodium urartu</name>
    <dbReference type="NCBI Taxonomy" id="4572"/>
    <lineage>
        <taxon>Eukaryota</taxon>
        <taxon>Viridiplantae</taxon>
        <taxon>Streptophyta</taxon>
        <taxon>Embryophyta</taxon>
        <taxon>Tracheophyta</taxon>
        <taxon>Spermatophyta</taxon>
        <taxon>Magnoliopsida</taxon>
        <taxon>Liliopsida</taxon>
        <taxon>Poales</taxon>
        <taxon>Poaceae</taxon>
        <taxon>BOP clade</taxon>
        <taxon>Pooideae</taxon>
        <taxon>Triticodae</taxon>
        <taxon>Triticeae</taxon>
        <taxon>Triticinae</taxon>
        <taxon>Triticum</taxon>
    </lineage>
</organism>
<evidence type="ECO:0000256" key="3">
    <source>
        <dbReference type="ARBA" id="ARBA00022946"/>
    </source>
</evidence>
<keyword evidence="2" id="KW-0805">Transcription regulation</keyword>
<dbReference type="eggNOG" id="KOG1267">
    <property type="taxonomic scope" value="Eukaryota"/>
</dbReference>
<dbReference type="Pfam" id="PF02536">
    <property type="entry name" value="mTERF"/>
    <property type="match status" value="1"/>
</dbReference>
<accession>M8AJK9</accession>
<feature type="compositionally biased region" description="Basic and acidic residues" evidence="4">
    <location>
        <begin position="33"/>
        <end position="48"/>
    </location>
</feature>
<keyword evidence="2" id="KW-0804">Transcription</keyword>
<dbReference type="PANTHER" id="PTHR13068">
    <property type="entry name" value="CGI-12 PROTEIN-RELATED"/>
    <property type="match status" value="1"/>
</dbReference>
<dbReference type="Gene3D" id="1.25.70.10">
    <property type="entry name" value="Transcription termination factor 3, mitochondrial"/>
    <property type="match status" value="2"/>
</dbReference>
<feature type="region of interest" description="Disordered" evidence="4">
    <location>
        <begin position="33"/>
        <end position="60"/>
    </location>
</feature>
<dbReference type="InterPro" id="IPR038538">
    <property type="entry name" value="MTERF_sf"/>
</dbReference>
<evidence type="ECO:0000256" key="2">
    <source>
        <dbReference type="ARBA" id="ARBA00022472"/>
    </source>
</evidence>
<dbReference type="PANTHER" id="PTHR13068:SF232">
    <property type="match status" value="1"/>
</dbReference>
<evidence type="ECO:0000256" key="1">
    <source>
        <dbReference type="ARBA" id="ARBA00007692"/>
    </source>
</evidence>
<dbReference type="FunFam" id="1.25.70.10:FF:000001">
    <property type="entry name" value="Mitochondrial transcription termination factor-like"/>
    <property type="match status" value="1"/>
</dbReference>
<dbReference type="AlphaFoldDB" id="M8AJK9"/>
<evidence type="ECO:0008006" key="6">
    <source>
        <dbReference type="Google" id="ProtNLM"/>
    </source>
</evidence>
<name>M8AJK9_TRIUA</name>